<accession>A0AAD7R977</accession>
<name>A0AAD7R977_9TELE</name>
<keyword evidence="3" id="KW-1185">Reference proteome</keyword>
<comment type="caution">
    <text evidence="2">The sequence shown here is derived from an EMBL/GenBank/DDBJ whole genome shotgun (WGS) entry which is preliminary data.</text>
</comment>
<sequence>MIRHRCGLNLHAHREQPLAQSHPNPPPPPPIHFLSAAIGRPPGCCARTSASDGGADKRRLSENPVGASPWADFQRTCAAGVYSPEFSWTFSV</sequence>
<evidence type="ECO:0000256" key="1">
    <source>
        <dbReference type="SAM" id="MobiDB-lite"/>
    </source>
</evidence>
<feature type="region of interest" description="Disordered" evidence="1">
    <location>
        <begin position="1"/>
        <end position="30"/>
    </location>
</feature>
<feature type="region of interest" description="Disordered" evidence="1">
    <location>
        <begin position="46"/>
        <end position="65"/>
    </location>
</feature>
<protein>
    <submittedName>
        <fullName evidence="2">Uncharacterized protein</fullName>
    </submittedName>
</protein>
<evidence type="ECO:0000313" key="3">
    <source>
        <dbReference type="Proteomes" id="UP001221898"/>
    </source>
</evidence>
<organism evidence="2 3">
    <name type="scientific">Aldrovandia affinis</name>
    <dbReference type="NCBI Taxonomy" id="143900"/>
    <lineage>
        <taxon>Eukaryota</taxon>
        <taxon>Metazoa</taxon>
        <taxon>Chordata</taxon>
        <taxon>Craniata</taxon>
        <taxon>Vertebrata</taxon>
        <taxon>Euteleostomi</taxon>
        <taxon>Actinopterygii</taxon>
        <taxon>Neopterygii</taxon>
        <taxon>Teleostei</taxon>
        <taxon>Notacanthiformes</taxon>
        <taxon>Halosauridae</taxon>
        <taxon>Aldrovandia</taxon>
    </lineage>
</organism>
<dbReference type="AlphaFoldDB" id="A0AAD7R977"/>
<reference evidence="2" key="1">
    <citation type="journal article" date="2023" name="Science">
        <title>Genome structures resolve the early diversification of teleost fishes.</title>
        <authorList>
            <person name="Parey E."/>
            <person name="Louis A."/>
            <person name="Montfort J."/>
            <person name="Bouchez O."/>
            <person name="Roques C."/>
            <person name="Iampietro C."/>
            <person name="Lluch J."/>
            <person name="Castinel A."/>
            <person name="Donnadieu C."/>
            <person name="Desvignes T."/>
            <person name="Floi Bucao C."/>
            <person name="Jouanno E."/>
            <person name="Wen M."/>
            <person name="Mejri S."/>
            <person name="Dirks R."/>
            <person name="Jansen H."/>
            <person name="Henkel C."/>
            <person name="Chen W.J."/>
            <person name="Zahm M."/>
            <person name="Cabau C."/>
            <person name="Klopp C."/>
            <person name="Thompson A.W."/>
            <person name="Robinson-Rechavi M."/>
            <person name="Braasch I."/>
            <person name="Lecointre G."/>
            <person name="Bobe J."/>
            <person name="Postlethwait J.H."/>
            <person name="Berthelot C."/>
            <person name="Roest Crollius H."/>
            <person name="Guiguen Y."/>
        </authorList>
    </citation>
    <scope>NUCLEOTIDE SEQUENCE</scope>
    <source>
        <strain evidence="2">NC1722</strain>
    </source>
</reference>
<gene>
    <name evidence="2" type="ORF">AAFF_G00294670</name>
</gene>
<dbReference type="EMBL" id="JAINUG010000416">
    <property type="protein sequence ID" value="KAJ8372103.1"/>
    <property type="molecule type" value="Genomic_DNA"/>
</dbReference>
<dbReference type="Proteomes" id="UP001221898">
    <property type="component" value="Unassembled WGS sequence"/>
</dbReference>
<evidence type="ECO:0000313" key="2">
    <source>
        <dbReference type="EMBL" id="KAJ8372103.1"/>
    </source>
</evidence>
<proteinExistence type="predicted"/>